<evidence type="ECO:0000313" key="12">
    <source>
        <dbReference type="Proteomes" id="UP001157125"/>
    </source>
</evidence>
<dbReference type="Proteomes" id="UP001157125">
    <property type="component" value="Unassembled WGS sequence"/>
</dbReference>
<evidence type="ECO:0000256" key="6">
    <source>
        <dbReference type="ARBA" id="ARBA00022723"/>
    </source>
</evidence>
<dbReference type="InterPro" id="IPR003374">
    <property type="entry name" value="ApbE-like_sf"/>
</dbReference>
<dbReference type="EC" id="2.7.1.180" evidence="2"/>
<reference evidence="12" key="1">
    <citation type="journal article" date="2019" name="Int. J. Syst. Evol. Microbiol.">
        <title>The Global Catalogue of Microorganisms (GCM) 10K type strain sequencing project: providing services to taxonomists for standard genome sequencing and annotation.</title>
        <authorList>
            <consortium name="The Broad Institute Genomics Platform"/>
            <consortium name="The Broad Institute Genome Sequencing Center for Infectious Disease"/>
            <person name="Wu L."/>
            <person name="Ma J."/>
        </authorList>
    </citation>
    <scope>NUCLEOTIDE SEQUENCE [LARGE SCALE GENOMIC DNA]</scope>
    <source>
        <strain evidence="12">NBRC 112299</strain>
    </source>
</reference>
<evidence type="ECO:0000256" key="7">
    <source>
        <dbReference type="ARBA" id="ARBA00022827"/>
    </source>
</evidence>
<evidence type="ECO:0000256" key="5">
    <source>
        <dbReference type="ARBA" id="ARBA00022679"/>
    </source>
</evidence>
<name>A0ABQ6IGI5_9MICO</name>
<evidence type="ECO:0000256" key="2">
    <source>
        <dbReference type="ARBA" id="ARBA00011955"/>
    </source>
</evidence>
<protein>
    <recommendedName>
        <fullName evidence="3">FAD:protein FMN transferase</fullName>
        <ecNumber evidence="2">2.7.1.180</ecNumber>
    </recommendedName>
    <alternativeName>
        <fullName evidence="9">Flavin transferase</fullName>
    </alternativeName>
</protein>
<keyword evidence="12" id="KW-1185">Reference proteome</keyword>
<dbReference type="Gene3D" id="3.10.520.10">
    <property type="entry name" value="ApbE-like domains"/>
    <property type="match status" value="1"/>
</dbReference>
<accession>A0ABQ6IGI5</accession>
<comment type="catalytic activity">
    <reaction evidence="10">
        <text>L-threonyl-[protein] + FAD = FMN-L-threonyl-[protein] + AMP + H(+)</text>
        <dbReference type="Rhea" id="RHEA:36847"/>
        <dbReference type="Rhea" id="RHEA-COMP:11060"/>
        <dbReference type="Rhea" id="RHEA-COMP:11061"/>
        <dbReference type="ChEBI" id="CHEBI:15378"/>
        <dbReference type="ChEBI" id="CHEBI:30013"/>
        <dbReference type="ChEBI" id="CHEBI:57692"/>
        <dbReference type="ChEBI" id="CHEBI:74257"/>
        <dbReference type="ChEBI" id="CHEBI:456215"/>
        <dbReference type="EC" id="2.7.1.180"/>
    </reaction>
</comment>
<keyword evidence="4" id="KW-0285">Flavoprotein</keyword>
<evidence type="ECO:0000256" key="3">
    <source>
        <dbReference type="ARBA" id="ARBA00016337"/>
    </source>
</evidence>
<evidence type="ECO:0000313" key="11">
    <source>
        <dbReference type="EMBL" id="GMA37017.1"/>
    </source>
</evidence>
<proteinExistence type="predicted"/>
<keyword evidence="8" id="KW-0460">Magnesium</keyword>
<dbReference type="SUPFAM" id="SSF143631">
    <property type="entry name" value="ApbE-like"/>
    <property type="match status" value="1"/>
</dbReference>
<dbReference type="InterPro" id="IPR024932">
    <property type="entry name" value="ApbE"/>
</dbReference>
<evidence type="ECO:0000256" key="10">
    <source>
        <dbReference type="ARBA" id="ARBA00048540"/>
    </source>
</evidence>
<keyword evidence="6" id="KW-0479">Metal-binding</keyword>
<comment type="cofactor">
    <cofactor evidence="1">
        <name>Mg(2+)</name>
        <dbReference type="ChEBI" id="CHEBI:18420"/>
    </cofactor>
</comment>
<evidence type="ECO:0000256" key="1">
    <source>
        <dbReference type="ARBA" id="ARBA00001946"/>
    </source>
</evidence>
<dbReference type="EMBL" id="BSUN01000001">
    <property type="protein sequence ID" value="GMA37017.1"/>
    <property type="molecule type" value="Genomic_DNA"/>
</dbReference>
<evidence type="ECO:0000256" key="8">
    <source>
        <dbReference type="ARBA" id="ARBA00022842"/>
    </source>
</evidence>
<dbReference type="RefSeq" id="WP_284328912.1">
    <property type="nucleotide sequence ID" value="NZ_BSUN01000001.1"/>
</dbReference>
<evidence type="ECO:0000256" key="4">
    <source>
        <dbReference type="ARBA" id="ARBA00022630"/>
    </source>
</evidence>
<sequence>MTTTWISRLSRGEASVGEAPPAVAEVLDLCEAFRDETDGLFDARTPAGGIDPTGIVKTWALERSRWRLGLLGAEGWSLGCAGDVTVSGKAPTEAGWRIGIADPREAPGSDAVLVGVVTLGVGGDGATGRHALATSGLAHRSGHIWDPRTGTAATQVAQATVVGDDLVRCDAWATAVVVGGKAAAKAAQRQGLEVQALTVKDGRVAASRTAGWRSKGA</sequence>
<dbReference type="Pfam" id="PF02424">
    <property type="entry name" value="ApbE"/>
    <property type="match status" value="1"/>
</dbReference>
<comment type="caution">
    <text evidence="11">The sequence shown here is derived from an EMBL/GenBank/DDBJ whole genome shotgun (WGS) entry which is preliminary data.</text>
</comment>
<keyword evidence="7" id="KW-0274">FAD</keyword>
<dbReference type="PANTHER" id="PTHR30040">
    <property type="entry name" value="THIAMINE BIOSYNTHESIS LIPOPROTEIN APBE"/>
    <property type="match status" value="1"/>
</dbReference>
<gene>
    <name evidence="11" type="ORF">GCM10025876_32210</name>
</gene>
<organism evidence="11 12">
    <name type="scientific">Demequina litorisediminis</name>
    <dbReference type="NCBI Taxonomy" id="1849022"/>
    <lineage>
        <taxon>Bacteria</taxon>
        <taxon>Bacillati</taxon>
        <taxon>Actinomycetota</taxon>
        <taxon>Actinomycetes</taxon>
        <taxon>Micrococcales</taxon>
        <taxon>Demequinaceae</taxon>
        <taxon>Demequina</taxon>
    </lineage>
</organism>
<keyword evidence="5" id="KW-0808">Transferase</keyword>
<evidence type="ECO:0000256" key="9">
    <source>
        <dbReference type="ARBA" id="ARBA00031306"/>
    </source>
</evidence>
<dbReference type="PANTHER" id="PTHR30040:SF2">
    <property type="entry name" value="FAD:PROTEIN FMN TRANSFERASE"/>
    <property type="match status" value="1"/>
</dbReference>